<proteinExistence type="predicted"/>
<comment type="caution">
    <text evidence="2">The sequence shown here is derived from an EMBL/GenBank/DDBJ whole genome shotgun (WGS) entry which is preliminary data.</text>
</comment>
<dbReference type="EMBL" id="MCFL01000245">
    <property type="protein sequence ID" value="ORZ29297.1"/>
    <property type="molecule type" value="Genomic_DNA"/>
</dbReference>
<organism evidence="2 3">
    <name type="scientific">Catenaria anguillulae PL171</name>
    <dbReference type="NCBI Taxonomy" id="765915"/>
    <lineage>
        <taxon>Eukaryota</taxon>
        <taxon>Fungi</taxon>
        <taxon>Fungi incertae sedis</taxon>
        <taxon>Blastocladiomycota</taxon>
        <taxon>Blastocladiomycetes</taxon>
        <taxon>Blastocladiales</taxon>
        <taxon>Catenariaceae</taxon>
        <taxon>Catenaria</taxon>
    </lineage>
</organism>
<feature type="region of interest" description="Disordered" evidence="1">
    <location>
        <begin position="1"/>
        <end position="24"/>
    </location>
</feature>
<sequence>MSLMHHSVGSGGVAGRHRPGNLARSHFHNGEGTAFTGRLAALLNQLKRLLHGHRHLLLQHSHHAAPCWDGIVCNTLPDRGSLVIRKALAKRRGTLCHRAKQSSSNRMRGDVGRLRERHHGVNVHAVPPQQIHGLAQVERRLVRLTVPTRQHDRA</sequence>
<accession>A0A1Y2H413</accession>
<evidence type="ECO:0000256" key="1">
    <source>
        <dbReference type="SAM" id="MobiDB-lite"/>
    </source>
</evidence>
<reference evidence="2 3" key="1">
    <citation type="submission" date="2016-07" db="EMBL/GenBank/DDBJ databases">
        <title>Pervasive Adenine N6-methylation of Active Genes in Fungi.</title>
        <authorList>
            <consortium name="DOE Joint Genome Institute"/>
            <person name="Mondo S.J."/>
            <person name="Dannebaum R.O."/>
            <person name="Kuo R.C."/>
            <person name="Labutti K."/>
            <person name="Haridas S."/>
            <person name="Kuo A."/>
            <person name="Salamov A."/>
            <person name="Ahrendt S.R."/>
            <person name="Lipzen A."/>
            <person name="Sullivan W."/>
            <person name="Andreopoulos W.B."/>
            <person name="Clum A."/>
            <person name="Lindquist E."/>
            <person name="Daum C."/>
            <person name="Ramamoorthy G.K."/>
            <person name="Gryganskyi A."/>
            <person name="Culley D."/>
            <person name="Magnuson J.K."/>
            <person name="James T.Y."/>
            <person name="O'Malley M.A."/>
            <person name="Stajich J.E."/>
            <person name="Spatafora J.W."/>
            <person name="Visel A."/>
            <person name="Grigoriev I.V."/>
        </authorList>
    </citation>
    <scope>NUCLEOTIDE SEQUENCE [LARGE SCALE GENOMIC DNA]</scope>
    <source>
        <strain evidence="2 3">PL171</strain>
    </source>
</reference>
<evidence type="ECO:0000313" key="2">
    <source>
        <dbReference type="EMBL" id="ORZ29297.1"/>
    </source>
</evidence>
<gene>
    <name evidence="2" type="ORF">BCR44DRAFT_1452650</name>
</gene>
<protein>
    <submittedName>
        <fullName evidence="2">Uncharacterized protein</fullName>
    </submittedName>
</protein>
<name>A0A1Y2H413_9FUNG</name>
<keyword evidence="3" id="KW-1185">Reference proteome</keyword>
<dbReference type="AlphaFoldDB" id="A0A1Y2H413"/>
<dbReference type="Proteomes" id="UP000193411">
    <property type="component" value="Unassembled WGS sequence"/>
</dbReference>
<evidence type="ECO:0000313" key="3">
    <source>
        <dbReference type="Proteomes" id="UP000193411"/>
    </source>
</evidence>